<dbReference type="EMBL" id="JABBCX010000001">
    <property type="protein sequence ID" value="NMF47360.1"/>
    <property type="molecule type" value="Genomic_DNA"/>
</dbReference>
<comment type="caution">
    <text evidence="1">The sequence shown here is derived from an EMBL/GenBank/DDBJ whole genome shotgun (WGS) entry which is preliminary data.</text>
</comment>
<sequence length="571" mass="64848">MDGKVNRKRLTLEEFIDRGNKCHNNKYNYSKATLVDTSSTVIVICPEHGEFKVNAKRHYSESSGCPSCTNYIKNDHNKFIERARLIHGDKYDYSKSIYVASSKKLKIICPLHGEFEVTPSLHYGPRKVGCTACSGKRKLTNSDFIERSKAIHGDIYQYENTRYEASNKKVTIICPTHGDFSIRASDHIGGPKRGCVECKKLNSSSTYNGVMTTGKFIELSKKVHGNKYIYDKSAYITAKKKITITCPEHGDFSMLPSSHYSRNQGCSACGGRAGINTEGFIKKSVLLFKDRFDYSKTHYVNAKGKVTLICKEHGEFQVQPNNHLAGNGGCMYCSGRGDIDNENLIARLKASLGEQHDYSKVDYKGRNEQVTVICPTHGEFSGFPQVLIKNQGCHKCNEYTKEDFVKKALLVHEAQYDYSKLVYTSSRIQVEIICPMHGVFEQYPKNHLEGKGCPTCGVEKNILANRDPDDFCLLYYLKLEYKGHFFWKIGITTRDVEQRYHLLHRDNVTIIDTQILETTIGKAINAENNFIREYKEYLEYRGHILKHAKGGTETFSIDVLLSNSKELSDFL</sequence>
<gene>
    <name evidence="1" type="ORF">HHL01_04045</name>
</gene>
<evidence type="ECO:0000313" key="2">
    <source>
        <dbReference type="Proteomes" id="UP000519126"/>
    </source>
</evidence>
<evidence type="ECO:0000313" key="1">
    <source>
        <dbReference type="EMBL" id="NMF47360.1"/>
    </source>
</evidence>
<dbReference type="Proteomes" id="UP000519126">
    <property type="component" value="Unassembled WGS sequence"/>
</dbReference>
<protein>
    <submittedName>
        <fullName evidence="1">Uncharacterized protein</fullName>
    </submittedName>
</protein>
<proteinExistence type="predicted"/>
<dbReference type="RefSeq" id="WP_170071134.1">
    <property type="nucleotide sequence ID" value="NZ_JABBCX010000001.1"/>
</dbReference>
<accession>A0A7X9U4D4</accession>
<organism evidence="1 2">
    <name type="scientific">Pseudoalteromonas arctica</name>
    <dbReference type="NCBI Taxonomy" id="394751"/>
    <lineage>
        <taxon>Bacteria</taxon>
        <taxon>Pseudomonadati</taxon>
        <taxon>Pseudomonadota</taxon>
        <taxon>Gammaproteobacteria</taxon>
        <taxon>Alteromonadales</taxon>
        <taxon>Pseudoalteromonadaceae</taxon>
        <taxon>Pseudoalteromonas</taxon>
    </lineage>
</organism>
<reference evidence="1 2" key="1">
    <citation type="submission" date="2020-04" db="EMBL/GenBank/DDBJ databases">
        <title>Genome Sequencing and Assembley of Pseudoalteromonas artica.</title>
        <authorList>
            <person name="Akerly B."/>
            <person name="Cook G."/>
        </authorList>
    </citation>
    <scope>NUCLEOTIDE SEQUENCE [LARGE SCALE GENOMIC DNA]</scope>
    <source>
        <strain evidence="1 2">NEC-BIFX-0059</strain>
    </source>
</reference>
<dbReference type="AlphaFoldDB" id="A0A7X9U4D4"/>
<name>A0A7X9U4D4_9GAMM</name>